<dbReference type="SUPFAM" id="SSF47113">
    <property type="entry name" value="Histone-fold"/>
    <property type="match status" value="1"/>
</dbReference>
<gene>
    <name evidence="3" type="ORF">BSTOLATCC_MIC28832</name>
</gene>
<dbReference type="Proteomes" id="UP001162131">
    <property type="component" value="Unassembled WGS sequence"/>
</dbReference>
<evidence type="ECO:0000313" key="4">
    <source>
        <dbReference type="Proteomes" id="UP001162131"/>
    </source>
</evidence>
<comment type="caution">
    <text evidence="3">The sequence shown here is derived from an EMBL/GenBank/DDBJ whole genome shotgun (WGS) entry which is preliminary data.</text>
</comment>
<keyword evidence="4" id="KW-1185">Reference proteome</keyword>
<dbReference type="InterPro" id="IPR009072">
    <property type="entry name" value="Histone-fold"/>
</dbReference>
<reference evidence="3" key="1">
    <citation type="submission" date="2021-09" db="EMBL/GenBank/DDBJ databases">
        <authorList>
            <consortium name="AG Swart"/>
            <person name="Singh M."/>
            <person name="Singh A."/>
            <person name="Seah K."/>
            <person name="Emmerich C."/>
        </authorList>
    </citation>
    <scope>NUCLEOTIDE SEQUENCE</scope>
    <source>
        <strain evidence="3">ATCC30299</strain>
    </source>
</reference>
<sequence>MSESIINRKQFQQLYRKDFAIEPMAEDLILKIGEDFFYRLTDMATDAAAAREGGNIEIEDFKIILEKYWDIRVPEFEREDSLRPTRRNASRKGREEKARKAYNTRAK</sequence>
<dbReference type="Pfam" id="PF03847">
    <property type="entry name" value="TFIID_20kDa"/>
    <property type="match status" value="1"/>
</dbReference>
<name>A0AAU9JC14_9CILI</name>
<feature type="region of interest" description="Disordered" evidence="1">
    <location>
        <begin position="79"/>
        <end position="107"/>
    </location>
</feature>
<proteinExistence type="predicted"/>
<evidence type="ECO:0000313" key="3">
    <source>
        <dbReference type="EMBL" id="CAG9321553.1"/>
    </source>
</evidence>
<dbReference type="EMBL" id="CAJZBQ010000028">
    <property type="protein sequence ID" value="CAG9321553.1"/>
    <property type="molecule type" value="Genomic_DNA"/>
</dbReference>
<evidence type="ECO:0000259" key="2">
    <source>
        <dbReference type="Pfam" id="PF03847"/>
    </source>
</evidence>
<dbReference type="GO" id="GO:0005669">
    <property type="term" value="C:transcription factor TFIID complex"/>
    <property type="evidence" value="ECO:0007669"/>
    <property type="project" value="InterPro"/>
</dbReference>
<protein>
    <recommendedName>
        <fullName evidence="2">Transcription initiation factor TFIID subunit 12 domain-containing protein</fullName>
    </recommendedName>
</protein>
<dbReference type="Gene3D" id="1.10.20.10">
    <property type="entry name" value="Histone, subunit A"/>
    <property type="match status" value="1"/>
</dbReference>
<dbReference type="GO" id="GO:0046982">
    <property type="term" value="F:protein heterodimerization activity"/>
    <property type="evidence" value="ECO:0007669"/>
    <property type="project" value="InterPro"/>
</dbReference>
<evidence type="ECO:0000256" key="1">
    <source>
        <dbReference type="SAM" id="MobiDB-lite"/>
    </source>
</evidence>
<organism evidence="3 4">
    <name type="scientific">Blepharisma stoltei</name>
    <dbReference type="NCBI Taxonomy" id="1481888"/>
    <lineage>
        <taxon>Eukaryota</taxon>
        <taxon>Sar</taxon>
        <taxon>Alveolata</taxon>
        <taxon>Ciliophora</taxon>
        <taxon>Postciliodesmatophora</taxon>
        <taxon>Heterotrichea</taxon>
        <taxon>Heterotrichida</taxon>
        <taxon>Blepharismidae</taxon>
        <taxon>Blepharisma</taxon>
    </lineage>
</organism>
<dbReference type="AlphaFoldDB" id="A0AAU9JC14"/>
<dbReference type="GO" id="GO:0006352">
    <property type="term" value="P:DNA-templated transcription initiation"/>
    <property type="evidence" value="ECO:0007669"/>
    <property type="project" value="InterPro"/>
</dbReference>
<dbReference type="InterPro" id="IPR003228">
    <property type="entry name" value="TFIID_TAF12_dom"/>
</dbReference>
<accession>A0AAU9JC14</accession>
<feature type="domain" description="Transcription initiation factor TFIID subunit 12" evidence="2">
    <location>
        <begin position="20"/>
        <end position="71"/>
    </location>
</feature>